<evidence type="ECO:0000256" key="3">
    <source>
        <dbReference type="ARBA" id="ARBA00022989"/>
    </source>
</evidence>
<evidence type="ECO:0000256" key="1">
    <source>
        <dbReference type="ARBA" id="ARBA00004141"/>
    </source>
</evidence>
<feature type="transmembrane region" description="Helical" evidence="5">
    <location>
        <begin position="73"/>
        <end position="93"/>
    </location>
</feature>
<keyword evidence="7" id="KW-1185">Reference proteome</keyword>
<evidence type="ECO:0000256" key="2">
    <source>
        <dbReference type="ARBA" id="ARBA00022692"/>
    </source>
</evidence>
<dbReference type="RefSeq" id="WP_012871986.1">
    <property type="nucleotide sequence ID" value="NC_013523.1"/>
</dbReference>
<evidence type="ECO:0000313" key="6">
    <source>
        <dbReference type="EMBL" id="ACZ38939.1"/>
    </source>
</evidence>
<dbReference type="PANTHER" id="PTHR47468">
    <property type="entry name" value="OS08G0130000 PROTEIN"/>
    <property type="match status" value="1"/>
</dbReference>
<dbReference type="InParanoid" id="D1C3X2"/>
<keyword evidence="3 5" id="KW-1133">Transmembrane helix</keyword>
<evidence type="ECO:0000256" key="4">
    <source>
        <dbReference type="ARBA" id="ARBA00023136"/>
    </source>
</evidence>
<dbReference type="eggNOG" id="COG0598">
    <property type="taxonomic scope" value="Bacteria"/>
</dbReference>
<dbReference type="SUPFAM" id="SSF144083">
    <property type="entry name" value="Magnesium transport protein CorA, transmembrane region"/>
    <property type="match status" value="1"/>
</dbReference>
<dbReference type="HOGENOM" id="CLU_2318673_0_0_0"/>
<dbReference type="GO" id="GO:0046873">
    <property type="term" value="F:metal ion transmembrane transporter activity"/>
    <property type="evidence" value="ECO:0007669"/>
    <property type="project" value="InterPro"/>
</dbReference>
<dbReference type="EMBL" id="CP001823">
    <property type="protein sequence ID" value="ACZ38939.1"/>
    <property type="molecule type" value="Genomic_DNA"/>
</dbReference>
<name>D1C3X2_SPHTD</name>
<dbReference type="KEGG" id="sti:Sthe_1504"/>
<dbReference type="OrthoDB" id="9803416at2"/>
<dbReference type="Pfam" id="PF01544">
    <property type="entry name" value="CorA"/>
    <property type="match status" value="1"/>
</dbReference>
<evidence type="ECO:0000256" key="5">
    <source>
        <dbReference type="SAM" id="Phobius"/>
    </source>
</evidence>
<keyword evidence="2 5" id="KW-0812">Transmembrane</keyword>
<dbReference type="PANTHER" id="PTHR47468:SF1">
    <property type="entry name" value="OS08G0130000 PROTEIN"/>
    <property type="match status" value="1"/>
</dbReference>
<dbReference type="InterPro" id="IPR002523">
    <property type="entry name" value="MgTranspt_CorA/ZnTranspt_ZntB"/>
</dbReference>
<proteinExistence type="predicted"/>
<reference evidence="7" key="1">
    <citation type="submission" date="2009-11" db="EMBL/GenBank/DDBJ databases">
        <title>The complete chromosome 1 of Sphaerobacter thermophilus DSM 20745.</title>
        <authorList>
            <person name="Lucas S."/>
            <person name="Copeland A."/>
            <person name="Lapidus A."/>
            <person name="Glavina del Rio T."/>
            <person name="Dalin E."/>
            <person name="Tice H."/>
            <person name="Bruce D."/>
            <person name="Goodwin L."/>
            <person name="Pitluck S."/>
            <person name="Kyrpides N."/>
            <person name="Mavromatis K."/>
            <person name="Ivanova N."/>
            <person name="Mikhailova N."/>
            <person name="LaButti K.M."/>
            <person name="Clum A."/>
            <person name="Sun H.I."/>
            <person name="Brettin T."/>
            <person name="Detter J.C."/>
            <person name="Han C."/>
            <person name="Larimer F."/>
            <person name="Land M."/>
            <person name="Hauser L."/>
            <person name="Markowitz V."/>
            <person name="Cheng J.F."/>
            <person name="Hugenholtz P."/>
            <person name="Woyke T."/>
            <person name="Wu D."/>
            <person name="Steenblock K."/>
            <person name="Schneider S."/>
            <person name="Pukall R."/>
            <person name="Goeker M."/>
            <person name="Klenk H.P."/>
            <person name="Eisen J.A."/>
        </authorList>
    </citation>
    <scope>NUCLEOTIDE SEQUENCE [LARGE SCALE GENOMIC DNA]</scope>
    <source>
        <strain evidence="7">ATCC 49802 / DSM 20745 / S 6022</strain>
    </source>
</reference>
<dbReference type="AlphaFoldDB" id="D1C3X2"/>
<comment type="subcellular location">
    <subcellularLocation>
        <location evidence="1">Membrane</location>
        <topology evidence="1">Multi-pass membrane protein</topology>
    </subcellularLocation>
</comment>
<gene>
    <name evidence="6" type="ordered locus">Sthe_1504</name>
</gene>
<dbReference type="Proteomes" id="UP000002027">
    <property type="component" value="Chromosome 1"/>
</dbReference>
<keyword evidence="4 5" id="KW-0472">Membrane</keyword>
<reference evidence="6 7" key="2">
    <citation type="journal article" date="2010" name="Stand. Genomic Sci.">
        <title>Complete genome sequence of Desulfohalobium retbaense type strain (HR(100)).</title>
        <authorList>
            <person name="Spring S."/>
            <person name="Nolan M."/>
            <person name="Lapidus A."/>
            <person name="Glavina Del Rio T."/>
            <person name="Copeland A."/>
            <person name="Tice H."/>
            <person name="Cheng J.F."/>
            <person name="Lucas S."/>
            <person name="Land M."/>
            <person name="Chen F."/>
            <person name="Bruce D."/>
            <person name="Goodwin L."/>
            <person name="Pitluck S."/>
            <person name="Ivanova N."/>
            <person name="Mavromatis K."/>
            <person name="Mikhailova N."/>
            <person name="Pati A."/>
            <person name="Chen A."/>
            <person name="Palaniappan K."/>
            <person name="Hauser L."/>
            <person name="Chang Y.J."/>
            <person name="Jeffries C.D."/>
            <person name="Munk C."/>
            <person name="Kiss H."/>
            <person name="Chain P."/>
            <person name="Han C."/>
            <person name="Brettin T."/>
            <person name="Detter J.C."/>
            <person name="Schuler E."/>
            <person name="Goker M."/>
            <person name="Rohde M."/>
            <person name="Bristow J."/>
            <person name="Eisen J.A."/>
            <person name="Markowitz V."/>
            <person name="Hugenholtz P."/>
            <person name="Kyrpides N.C."/>
            <person name="Klenk H.P."/>
        </authorList>
    </citation>
    <scope>NUCLEOTIDE SEQUENCE [LARGE SCALE GENOMIC DNA]</scope>
    <source>
        <strain evidence="7">ATCC 49802 / DSM 20745 / S 6022</strain>
    </source>
</reference>
<accession>D1C3X2</accession>
<protein>
    <submittedName>
        <fullName evidence="6">Uncharacterized protein</fullName>
    </submittedName>
</protein>
<evidence type="ECO:0000313" key="7">
    <source>
        <dbReference type="Proteomes" id="UP000002027"/>
    </source>
</evidence>
<dbReference type="STRING" id="479434.Sthe_1504"/>
<feature type="transmembrane region" description="Helical" evidence="5">
    <location>
        <begin position="35"/>
        <end position="61"/>
    </location>
</feature>
<dbReference type="InterPro" id="IPR045863">
    <property type="entry name" value="CorA_TM1_TM2"/>
</dbReference>
<dbReference type="GO" id="GO:0016020">
    <property type="term" value="C:membrane"/>
    <property type="evidence" value="ECO:0007669"/>
    <property type="project" value="UniProtKB-SubCell"/>
</dbReference>
<organism evidence="6 7">
    <name type="scientific">Sphaerobacter thermophilus (strain ATCC 49802 / DSM 20745 / KCCM 41009 / NCIMB 13125 / S 6022)</name>
    <dbReference type="NCBI Taxonomy" id="479434"/>
    <lineage>
        <taxon>Bacteria</taxon>
        <taxon>Pseudomonadati</taxon>
        <taxon>Thermomicrobiota</taxon>
        <taxon>Thermomicrobia</taxon>
        <taxon>Sphaerobacterales</taxon>
        <taxon>Sphaerobacterineae</taxon>
        <taxon>Sphaerobacteraceae</taxon>
        <taxon>Sphaerobacter</taxon>
    </lineage>
</organism>
<dbReference type="Gene3D" id="1.20.58.340">
    <property type="entry name" value="Magnesium transport protein CorA, transmembrane region"/>
    <property type="match status" value="1"/>
</dbReference>
<sequence>MSTRGAGNSDWIASRVDAMRDALDSRTSDQINRRVYVLTIVSTIVLPLSLVTGLFGSNIGVRDGNVLSAGHPVWFLALCGRLALLGWATSASVHRIRYL</sequence>